<evidence type="ECO:0000256" key="1">
    <source>
        <dbReference type="SAM" id="MobiDB-lite"/>
    </source>
</evidence>
<feature type="compositionally biased region" description="Low complexity" evidence="1">
    <location>
        <begin position="1"/>
        <end position="18"/>
    </location>
</feature>
<accession>A0A3N4ICD4</accession>
<name>A0A3N4ICD4_ASCIM</name>
<dbReference type="Proteomes" id="UP000275078">
    <property type="component" value="Unassembled WGS sequence"/>
</dbReference>
<sequence>MPSDTPSPMDTTDSPSSMRMDTGHDGTPSPSKQLTPVRTIPIPSPAPSSGPMSGISPEGARLKASEIARRREASNRRRRDRNNESPTPQSASQQLAAAADTSDSTNPAWNASVPVPITAEAPPILNLPPSPQSQAAPPILNLPPSPQSQVAPPQATTTTQTLPQENNADTEGEADLTICQGGSVFHEWTIAGLYQRQIIDGQLGVFCNICDDIEIHKLEEVDQNKVVILECSNAPCVRRICEICNDNLDSSDSE</sequence>
<feature type="compositionally biased region" description="Low complexity" evidence="1">
    <location>
        <begin position="84"/>
        <end position="108"/>
    </location>
</feature>
<feature type="compositionally biased region" description="Low complexity" evidence="1">
    <location>
        <begin position="49"/>
        <end position="59"/>
    </location>
</feature>
<gene>
    <name evidence="2" type="ORF">BJ508DRAFT_324106</name>
</gene>
<organism evidence="2 3">
    <name type="scientific">Ascobolus immersus RN42</name>
    <dbReference type="NCBI Taxonomy" id="1160509"/>
    <lineage>
        <taxon>Eukaryota</taxon>
        <taxon>Fungi</taxon>
        <taxon>Dikarya</taxon>
        <taxon>Ascomycota</taxon>
        <taxon>Pezizomycotina</taxon>
        <taxon>Pezizomycetes</taxon>
        <taxon>Pezizales</taxon>
        <taxon>Ascobolaceae</taxon>
        <taxon>Ascobolus</taxon>
    </lineage>
</organism>
<feature type="compositionally biased region" description="Basic and acidic residues" evidence="1">
    <location>
        <begin position="60"/>
        <end position="75"/>
    </location>
</feature>
<keyword evidence="3" id="KW-1185">Reference proteome</keyword>
<proteinExistence type="predicted"/>
<dbReference type="EMBL" id="ML119662">
    <property type="protein sequence ID" value="RPA83749.1"/>
    <property type="molecule type" value="Genomic_DNA"/>
</dbReference>
<evidence type="ECO:0000313" key="2">
    <source>
        <dbReference type="EMBL" id="RPA83749.1"/>
    </source>
</evidence>
<feature type="region of interest" description="Disordered" evidence="1">
    <location>
        <begin position="1"/>
        <end position="167"/>
    </location>
</feature>
<dbReference type="AlphaFoldDB" id="A0A3N4ICD4"/>
<protein>
    <submittedName>
        <fullName evidence="2">Uncharacterized protein</fullName>
    </submittedName>
</protein>
<evidence type="ECO:0000313" key="3">
    <source>
        <dbReference type="Proteomes" id="UP000275078"/>
    </source>
</evidence>
<reference evidence="2 3" key="1">
    <citation type="journal article" date="2018" name="Nat. Ecol. Evol.">
        <title>Pezizomycetes genomes reveal the molecular basis of ectomycorrhizal truffle lifestyle.</title>
        <authorList>
            <person name="Murat C."/>
            <person name="Payen T."/>
            <person name="Noel B."/>
            <person name="Kuo A."/>
            <person name="Morin E."/>
            <person name="Chen J."/>
            <person name="Kohler A."/>
            <person name="Krizsan K."/>
            <person name="Balestrini R."/>
            <person name="Da Silva C."/>
            <person name="Montanini B."/>
            <person name="Hainaut M."/>
            <person name="Levati E."/>
            <person name="Barry K.W."/>
            <person name="Belfiori B."/>
            <person name="Cichocki N."/>
            <person name="Clum A."/>
            <person name="Dockter R.B."/>
            <person name="Fauchery L."/>
            <person name="Guy J."/>
            <person name="Iotti M."/>
            <person name="Le Tacon F."/>
            <person name="Lindquist E.A."/>
            <person name="Lipzen A."/>
            <person name="Malagnac F."/>
            <person name="Mello A."/>
            <person name="Molinier V."/>
            <person name="Miyauchi S."/>
            <person name="Poulain J."/>
            <person name="Riccioni C."/>
            <person name="Rubini A."/>
            <person name="Sitrit Y."/>
            <person name="Splivallo R."/>
            <person name="Traeger S."/>
            <person name="Wang M."/>
            <person name="Zifcakova L."/>
            <person name="Wipf D."/>
            <person name="Zambonelli A."/>
            <person name="Paolocci F."/>
            <person name="Nowrousian M."/>
            <person name="Ottonello S."/>
            <person name="Baldrian P."/>
            <person name="Spatafora J.W."/>
            <person name="Henrissat B."/>
            <person name="Nagy L.G."/>
            <person name="Aury J.M."/>
            <person name="Wincker P."/>
            <person name="Grigoriev I.V."/>
            <person name="Bonfante P."/>
            <person name="Martin F.M."/>
        </authorList>
    </citation>
    <scope>NUCLEOTIDE SEQUENCE [LARGE SCALE GENOMIC DNA]</scope>
    <source>
        <strain evidence="2 3">RN42</strain>
    </source>
</reference>
<feature type="compositionally biased region" description="Low complexity" evidence="1">
    <location>
        <begin position="147"/>
        <end position="164"/>
    </location>
</feature>